<evidence type="ECO:0000313" key="1">
    <source>
        <dbReference type="EMBL" id="ROV94417.1"/>
    </source>
</evidence>
<organism evidence="1 2">
    <name type="scientific">Cytospora chrysosperma</name>
    <name type="common">Cytospora canker fungus</name>
    <name type="synonym">Sphaeria chrysosperma</name>
    <dbReference type="NCBI Taxonomy" id="252740"/>
    <lineage>
        <taxon>Eukaryota</taxon>
        <taxon>Fungi</taxon>
        <taxon>Dikarya</taxon>
        <taxon>Ascomycota</taxon>
        <taxon>Pezizomycotina</taxon>
        <taxon>Sordariomycetes</taxon>
        <taxon>Sordariomycetidae</taxon>
        <taxon>Diaporthales</taxon>
        <taxon>Cytosporaceae</taxon>
        <taxon>Cytospora</taxon>
    </lineage>
</organism>
<dbReference type="AlphaFoldDB" id="A0A423VTW8"/>
<accession>A0A423VTW8</accession>
<protein>
    <submittedName>
        <fullName evidence="1">Uncharacterized protein</fullName>
    </submittedName>
</protein>
<reference evidence="1 2" key="1">
    <citation type="submission" date="2015-09" db="EMBL/GenBank/DDBJ databases">
        <title>Host preference determinants of Valsa canker pathogens revealed by comparative genomics.</title>
        <authorList>
            <person name="Yin Z."/>
            <person name="Huang L."/>
        </authorList>
    </citation>
    <scope>NUCLEOTIDE SEQUENCE [LARGE SCALE GENOMIC DNA]</scope>
    <source>
        <strain evidence="1 2">YSFL</strain>
    </source>
</reference>
<evidence type="ECO:0000313" key="2">
    <source>
        <dbReference type="Proteomes" id="UP000284375"/>
    </source>
</evidence>
<dbReference type="Proteomes" id="UP000284375">
    <property type="component" value="Unassembled WGS sequence"/>
</dbReference>
<comment type="caution">
    <text evidence="1">The sequence shown here is derived from an EMBL/GenBank/DDBJ whole genome shotgun (WGS) entry which is preliminary data.</text>
</comment>
<keyword evidence="2" id="KW-1185">Reference proteome</keyword>
<gene>
    <name evidence="1" type="ORF">VSDG_05935</name>
</gene>
<sequence length="159" mass="17184">MGDRDGLVERCDIDEAEREFGGRDDRDVFRVCAIEEKLLSPEAAGLWVFGGGRGARATEVARTRIRVGTSEGVSVRGRKLAGIGTVMSPGAPAALGLERWCIASCHSGAGHTDEAVESRGFVERFRAGGTIDLRWEYLAIVALQVVLHDNANGTRTERE</sequence>
<dbReference type="EMBL" id="LJZO01000028">
    <property type="protein sequence ID" value="ROV94417.1"/>
    <property type="molecule type" value="Genomic_DNA"/>
</dbReference>
<name>A0A423VTW8_CYTCH</name>
<proteinExistence type="predicted"/>